<protein>
    <submittedName>
        <fullName evidence="1">Uncharacterized protein</fullName>
    </submittedName>
</protein>
<proteinExistence type="evidence at transcript level"/>
<dbReference type="AlphaFoldDB" id="K9IGK4"/>
<name>K9IGK4_DESRO</name>
<evidence type="ECO:0000313" key="1">
    <source>
        <dbReference type="EMBL" id="JAA44892.1"/>
    </source>
</evidence>
<organism evidence="1">
    <name type="scientific">Desmodus rotundus</name>
    <name type="common">Vampire bat</name>
    <dbReference type="NCBI Taxonomy" id="9430"/>
    <lineage>
        <taxon>Eukaryota</taxon>
        <taxon>Metazoa</taxon>
        <taxon>Chordata</taxon>
        <taxon>Craniata</taxon>
        <taxon>Vertebrata</taxon>
        <taxon>Euteleostomi</taxon>
        <taxon>Mammalia</taxon>
        <taxon>Eutheria</taxon>
        <taxon>Laurasiatheria</taxon>
        <taxon>Chiroptera</taxon>
        <taxon>Yangochiroptera</taxon>
        <taxon>Phyllostomidae</taxon>
        <taxon>Desmodontinae</taxon>
        <taxon>Desmodus</taxon>
    </lineage>
</organism>
<sequence>MNFFLSDLIVVFSFLVFCSSAWQVFTSSVFIVWRLSCSEIASSNLCSKDLAFSLAEWAVPSRSSTWRCTVNTGFSQCGQERKQLSAHCYAQETANVLFFSGK</sequence>
<reference evidence="1" key="1">
    <citation type="submission" date="2012-11" db="EMBL/GenBank/DDBJ databases">
        <title>The Vampirome: Transcriptome and Proteome Analysis of the Submandibular and Accessory Glands of the Vampire Bat and Vector of Human Rabies, Desmodus rotundus.</title>
        <authorList>
            <person name="Francischetti I.M.B."/>
            <person name="Assumpcao T.C.F."/>
            <person name="Ma D."/>
            <person name="Vicente E.C."/>
            <person name="Ribeiro J.M.C."/>
        </authorList>
    </citation>
    <scope>NUCLEOTIDE SEQUENCE</scope>
    <source>
        <tissue evidence="1">Salivary gland</tissue>
    </source>
</reference>
<dbReference type="EMBL" id="GABZ01008633">
    <property type="protein sequence ID" value="JAA44892.1"/>
    <property type="molecule type" value="mRNA"/>
</dbReference>
<accession>K9IGK4</accession>